<reference evidence="3" key="1">
    <citation type="submission" date="2023-11" db="EMBL/GenBank/DDBJ databases">
        <title>Genome assemblies of two species of porcelain crab, Petrolisthes cinctipes and Petrolisthes manimaculis (Anomura: Porcellanidae).</title>
        <authorList>
            <person name="Angst P."/>
        </authorList>
    </citation>
    <scope>NUCLEOTIDE SEQUENCE</scope>
    <source>
        <strain evidence="3">PB745_02</strain>
        <tissue evidence="3">Gill</tissue>
    </source>
</reference>
<evidence type="ECO:0000313" key="4">
    <source>
        <dbReference type="Proteomes" id="UP001292094"/>
    </source>
</evidence>
<dbReference type="SUPFAM" id="SSF53098">
    <property type="entry name" value="Ribonuclease H-like"/>
    <property type="match status" value="1"/>
</dbReference>
<dbReference type="Proteomes" id="UP001292094">
    <property type="component" value="Unassembled WGS sequence"/>
</dbReference>
<keyword evidence="4" id="KW-1185">Reference proteome</keyword>
<protein>
    <recommendedName>
        <fullName evidence="2">HAT C-terminal dimerisation domain-containing protein</fullName>
    </recommendedName>
</protein>
<comment type="caution">
    <text evidence="3">The sequence shown here is derived from an EMBL/GenBank/DDBJ whole genome shotgun (WGS) entry which is preliminary data.</text>
</comment>
<name>A0AAE1QHQ9_9EUCA</name>
<organism evidence="3 4">
    <name type="scientific">Petrolisthes manimaculis</name>
    <dbReference type="NCBI Taxonomy" id="1843537"/>
    <lineage>
        <taxon>Eukaryota</taxon>
        <taxon>Metazoa</taxon>
        <taxon>Ecdysozoa</taxon>
        <taxon>Arthropoda</taxon>
        <taxon>Crustacea</taxon>
        <taxon>Multicrustacea</taxon>
        <taxon>Malacostraca</taxon>
        <taxon>Eumalacostraca</taxon>
        <taxon>Eucarida</taxon>
        <taxon>Decapoda</taxon>
        <taxon>Pleocyemata</taxon>
        <taxon>Anomura</taxon>
        <taxon>Galatheoidea</taxon>
        <taxon>Porcellanidae</taxon>
        <taxon>Petrolisthes</taxon>
    </lineage>
</organism>
<dbReference type="GO" id="GO:0046983">
    <property type="term" value="F:protein dimerization activity"/>
    <property type="evidence" value="ECO:0007669"/>
    <property type="project" value="InterPro"/>
</dbReference>
<dbReference type="AlphaFoldDB" id="A0AAE1QHQ9"/>
<evidence type="ECO:0000256" key="1">
    <source>
        <dbReference type="SAM" id="MobiDB-lite"/>
    </source>
</evidence>
<dbReference type="PANTHER" id="PTHR37162:SF1">
    <property type="entry name" value="BED-TYPE DOMAIN-CONTAINING PROTEIN"/>
    <property type="match status" value="1"/>
</dbReference>
<evidence type="ECO:0000259" key="2">
    <source>
        <dbReference type="Pfam" id="PF05699"/>
    </source>
</evidence>
<feature type="domain" description="HAT C-terminal dimerisation" evidence="2">
    <location>
        <begin position="402"/>
        <end position="480"/>
    </location>
</feature>
<dbReference type="PANTHER" id="PTHR37162">
    <property type="entry name" value="HAT FAMILY DIMERISATION DOMAINCONTAINING PROTEIN-RELATED"/>
    <property type="match status" value="1"/>
</dbReference>
<sequence length="521" mass="60185">MGLRKLKLQDLSFLMKYSGDIGKLDEEWQRLGTVSWPMDVLDNEDKFWMSVHDHHAASGKQDFKEVGQFALSMLALPFRNAMANMNRPNKRYHENTPEQCSGEHSSSDDDNESVTPKKKLTYEHKFQLKWLKDSSIEEVARRIYSYIMNSPKRLSEFAEFQKFTEVQPHKILHPSCTRWLSLEEVVKRILEQWPALTLYFTSAALEDGMATASEVLQELHNPITKMYFAFLSFILPAVNRLNLEFQATSLKIHRLHTSISSSFKGILSYFIKPEKLKNKDLTQISVSDPSSFISLGDIYRGAKTESIYLEHSAAIAKRDLEQFQIKTLNFYVTLSRQMLKRFLSNNLFSNLQLLEALDPVNVFQGKPKSLIPLAVKFPNIVDERVYEELNSEWRELTIGEIPALKDKRVSEPEKFWHAVSQERIGDSPRFPNLSNFMLNLMSLPHSSAAAERIFSLVTNIKTKNRSRLKTDTLNGLLHSKNLLQDVDCRTWQPTPKLIDKMNTKWVKSPAEVSQEVEDTQF</sequence>
<dbReference type="Pfam" id="PF05699">
    <property type="entry name" value="Dimer_Tnp_hAT"/>
    <property type="match status" value="1"/>
</dbReference>
<dbReference type="EMBL" id="JAWZYT010000276">
    <property type="protein sequence ID" value="KAK4325552.1"/>
    <property type="molecule type" value="Genomic_DNA"/>
</dbReference>
<evidence type="ECO:0000313" key="3">
    <source>
        <dbReference type="EMBL" id="KAK4325552.1"/>
    </source>
</evidence>
<gene>
    <name evidence="3" type="ORF">Pmani_003899</name>
</gene>
<accession>A0AAE1QHQ9</accession>
<dbReference type="InterPro" id="IPR008906">
    <property type="entry name" value="HATC_C_dom"/>
</dbReference>
<proteinExistence type="predicted"/>
<feature type="region of interest" description="Disordered" evidence="1">
    <location>
        <begin position="88"/>
        <end position="116"/>
    </location>
</feature>
<dbReference type="InterPro" id="IPR012337">
    <property type="entry name" value="RNaseH-like_sf"/>
</dbReference>